<dbReference type="GO" id="GO:0005783">
    <property type="term" value="C:endoplasmic reticulum"/>
    <property type="evidence" value="ECO:0007669"/>
    <property type="project" value="TreeGrafter"/>
</dbReference>
<evidence type="ECO:0000256" key="6">
    <source>
        <dbReference type="ARBA" id="ARBA00022692"/>
    </source>
</evidence>
<evidence type="ECO:0000256" key="9">
    <source>
        <dbReference type="ARBA" id="ARBA00023136"/>
    </source>
</evidence>
<dbReference type="Pfam" id="PF01553">
    <property type="entry name" value="Acyltransferase"/>
    <property type="match status" value="1"/>
</dbReference>
<comment type="similarity">
    <text evidence="3">Belongs to the 1-acyl-sn-glycerol-3-phosphate acyltransferase family.</text>
</comment>
<evidence type="ECO:0000256" key="1">
    <source>
        <dbReference type="ARBA" id="ARBA00004370"/>
    </source>
</evidence>
<dbReference type="GO" id="GO:0004366">
    <property type="term" value="F:glycerol-3-phosphate O-acyltransferase activity"/>
    <property type="evidence" value="ECO:0007669"/>
    <property type="project" value="TreeGrafter"/>
</dbReference>
<dbReference type="PANTHER" id="PTHR23063">
    <property type="entry name" value="PHOSPHOLIPID ACYLTRANSFERASE"/>
    <property type="match status" value="1"/>
</dbReference>
<evidence type="ECO:0000256" key="12">
    <source>
        <dbReference type="ARBA" id="ARBA00023315"/>
    </source>
</evidence>
<dbReference type="InterPro" id="IPR002123">
    <property type="entry name" value="Plipid/glycerol_acylTrfase"/>
</dbReference>
<dbReference type="OrthoDB" id="10051137at2759"/>
<accession>A0A6S7HZ32</accession>
<keyword evidence="10" id="KW-0594">Phospholipid biosynthesis</keyword>
<keyword evidence="4" id="KW-0444">Lipid biosynthesis</keyword>
<evidence type="ECO:0000256" key="11">
    <source>
        <dbReference type="ARBA" id="ARBA00023264"/>
    </source>
</evidence>
<dbReference type="SUPFAM" id="SSF69593">
    <property type="entry name" value="Glycerol-3-phosphate (1)-acyltransferase"/>
    <property type="match status" value="1"/>
</dbReference>
<evidence type="ECO:0000256" key="5">
    <source>
        <dbReference type="ARBA" id="ARBA00022679"/>
    </source>
</evidence>
<keyword evidence="5" id="KW-0808">Transferase</keyword>
<dbReference type="InterPro" id="IPR045252">
    <property type="entry name" value="LPCAT1-like"/>
</dbReference>
<gene>
    <name evidence="14" type="ORF">PACLA_8A034438</name>
</gene>
<keyword evidence="15" id="KW-1185">Reference proteome</keyword>
<protein>
    <submittedName>
        <fullName evidence="14">Glycerol-3-phosphate acyltransferase 4</fullName>
    </submittedName>
</protein>
<proteinExistence type="inferred from homology"/>
<dbReference type="CDD" id="cd07991">
    <property type="entry name" value="LPLAT_LPCAT1-like"/>
    <property type="match status" value="1"/>
</dbReference>
<evidence type="ECO:0000313" key="14">
    <source>
        <dbReference type="EMBL" id="CAB3998127.1"/>
    </source>
</evidence>
<keyword evidence="6" id="KW-0812">Transmembrane</keyword>
<keyword evidence="12 14" id="KW-0012">Acyltransferase</keyword>
<keyword evidence="8" id="KW-0443">Lipid metabolism</keyword>
<evidence type="ECO:0000256" key="13">
    <source>
        <dbReference type="ARBA" id="ARBA00025707"/>
    </source>
</evidence>
<keyword evidence="9" id="KW-0472">Membrane</keyword>
<evidence type="ECO:0000313" key="15">
    <source>
        <dbReference type="Proteomes" id="UP001152795"/>
    </source>
</evidence>
<reference evidence="14" key="1">
    <citation type="submission" date="2020-04" db="EMBL/GenBank/DDBJ databases">
        <authorList>
            <person name="Alioto T."/>
            <person name="Alioto T."/>
            <person name="Gomez Garrido J."/>
        </authorList>
    </citation>
    <scope>NUCLEOTIDE SEQUENCE</scope>
    <source>
        <strain evidence="14">A484AB</strain>
    </source>
</reference>
<comment type="caution">
    <text evidence="14">The sequence shown here is derived from an EMBL/GenBank/DDBJ whole genome shotgun (WGS) entry which is preliminary data.</text>
</comment>
<keyword evidence="7" id="KW-1133">Transmembrane helix</keyword>
<dbReference type="GO" id="GO:0008654">
    <property type="term" value="P:phospholipid biosynthetic process"/>
    <property type="evidence" value="ECO:0007669"/>
    <property type="project" value="UniProtKB-KW"/>
</dbReference>
<evidence type="ECO:0000256" key="8">
    <source>
        <dbReference type="ARBA" id="ARBA00023098"/>
    </source>
</evidence>
<organism evidence="14 15">
    <name type="scientific">Paramuricea clavata</name>
    <name type="common">Red gorgonian</name>
    <name type="synonym">Violescent sea-whip</name>
    <dbReference type="NCBI Taxonomy" id="317549"/>
    <lineage>
        <taxon>Eukaryota</taxon>
        <taxon>Metazoa</taxon>
        <taxon>Cnidaria</taxon>
        <taxon>Anthozoa</taxon>
        <taxon>Octocorallia</taxon>
        <taxon>Malacalcyonacea</taxon>
        <taxon>Plexauridae</taxon>
        <taxon>Paramuricea</taxon>
    </lineage>
</organism>
<dbReference type="Proteomes" id="UP001152795">
    <property type="component" value="Unassembled WGS sequence"/>
</dbReference>
<evidence type="ECO:0000256" key="4">
    <source>
        <dbReference type="ARBA" id="ARBA00022516"/>
    </source>
</evidence>
<comment type="pathway">
    <text evidence="2">Lipid metabolism.</text>
</comment>
<name>A0A6S7HZ32_PARCT</name>
<sequence length="426" mass="48537">MADTFYALFIAWMVYVVLIIFIIVIPAALNLSLGARHLYTRFLVKIIKYGRSSMESNNMVVIEKEGDALKEQGRIPRNRSIATLQREFKMTDACDFFRSGTEAIIDDEVTKRFTAEELENWNLLMRNSTSKNMGLKVTIIWAIGLFVRYVIFLPVRVTLATFGILFIAVSARLIGYLPENNFRKFLSRQAMLVGFRILARGLSAVINFHNRQNKARGGGTCVANHTSPIDAIMLACDGNYSFVGQNQGGLFGFVQKSLSNAQDHIWFERSEMKDRITVAKRLREHVEDPSKDPILIFPEGTCINNTSVMMFKKGSFDIGGTIYPVAIKYDPLFSNAFWNSSQYSMVHYLLDIMSSWALVCDIWYLPPVTREEDESAIQFANRVKADIARQGGLVDLIWDGQLKRTKVKPELRQQKQEDFAQMLKVD</sequence>
<evidence type="ECO:0000256" key="7">
    <source>
        <dbReference type="ARBA" id="ARBA00022989"/>
    </source>
</evidence>
<dbReference type="AlphaFoldDB" id="A0A6S7HZ32"/>
<dbReference type="PANTHER" id="PTHR23063:SF2">
    <property type="entry name" value="GLYCEROL-3-PHOSPHATE ACYLTRANSFERASE 4, ISOFORM D-RELATED"/>
    <property type="match status" value="1"/>
</dbReference>
<dbReference type="EMBL" id="CACRXK020003273">
    <property type="protein sequence ID" value="CAB3998127.1"/>
    <property type="molecule type" value="Genomic_DNA"/>
</dbReference>
<comment type="subcellular location">
    <subcellularLocation>
        <location evidence="1">Membrane</location>
    </subcellularLocation>
</comment>
<evidence type="ECO:0000256" key="2">
    <source>
        <dbReference type="ARBA" id="ARBA00005189"/>
    </source>
</evidence>
<comment type="pathway">
    <text evidence="13">Phospholipid metabolism.</text>
</comment>
<dbReference type="GO" id="GO:0016020">
    <property type="term" value="C:membrane"/>
    <property type="evidence" value="ECO:0007669"/>
    <property type="project" value="UniProtKB-SubCell"/>
</dbReference>
<evidence type="ECO:0000256" key="3">
    <source>
        <dbReference type="ARBA" id="ARBA00008655"/>
    </source>
</evidence>
<dbReference type="SMART" id="SM00563">
    <property type="entry name" value="PlsC"/>
    <property type="match status" value="1"/>
</dbReference>
<evidence type="ECO:0000256" key="10">
    <source>
        <dbReference type="ARBA" id="ARBA00023209"/>
    </source>
</evidence>
<keyword evidence="11" id="KW-1208">Phospholipid metabolism</keyword>
<dbReference type="GO" id="GO:0019432">
    <property type="term" value="P:triglyceride biosynthetic process"/>
    <property type="evidence" value="ECO:0007669"/>
    <property type="project" value="TreeGrafter"/>
</dbReference>